<name>V2X500_MONRO</name>
<organism evidence="1 2">
    <name type="scientific">Moniliophthora roreri (strain MCA 2997)</name>
    <name type="common">Cocoa frosty pod rot fungus</name>
    <name type="synonym">Crinipellis roreri</name>
    <dbReference type="NCBI Taxonomy" id="1381753"/>
    <lineage>
        <taxon>Eukaryota</taxon>
        <taxon>Fungi</taxon>
        <taxon>Dikarya</taxon>
        <taxon>Basidiomycota</taxon>
        <taxon>Agaricomycotina</taxon>
        <taxon>Agaricomycetes</taxon>
        <taxon>Agaricomycetidae</taxon>
        <taxon>Agaricales</taxon>
        <taxon>Marasmiineae</taxon>
        <taxon>Marasmiaceae</taxon>
        <taxon>Moniliophthora</taxon>
    </lineage>
</organism>
<dbReference type="AlphaFoldDB" id="V2X500"/>
<dbReference type="KEGG" id="mrr:Moror_8317"/>
<dbReference type="HOGENOM" id="CLU_2812980_0_0_1"/>
<comment type="caution">
    <text evidence="1">The sequence shown here is derived from an EMBL/GenBank/DDBJ whole genome shotgun (WGS) entry which is preliminary data.</text>
</comment>
<evidence type="ECO:0000313" key="1">
    <source>
        <dbReference type="EMBL" id="ESK94218.1"/>
    </source>
</evidence>
<proteinExistence type="predicted"/>
<accession>V2X500</accession>
<dbReference type="EMBL" id="AWSO01000149">
    <property type="protein sequence ID" value="ESK94218.1"/>
    <property type="molecule type" value="Genomic_DNA"/>
</dbReference>
<protein>
    <submittedName>
        <fullName evidence="1">Uncharacterized protein</fullName>
    </submittedName>
</protein>
<reference evidence="1 2" key="1">
    <citation type="journal article" date="2014" name="BMC Genomics">
        <title>Genome and secretome analysis of the hemibiotrophic fungal pathogen, Moniliophthora roreri, which causes frosty pod rot disease of cacao: mechanisms of the biotrophic and necrotrophic phases.</title>
        <authorList>
            <person name="Meinhardt L.W."/>
            <person name="Costa G.G.L."/>
            <person name="Thomazella D.P.T."/>
            <person name="Teixeira P.J.P.L."/>
            <person name="Carazzolle M.F."/>
            <person name="Schuster S.C."/>
            <person name="Carlson J.E."/>
            <person name="Guiltinan M.J."/>
            <person name="Mieczkowski P."/>
            <person name="Farmer A."/>
            <person name="Ramaraj T."/>
            <person name="Crozier J."/>
            <person name="Davis R.E."/>
            <person name="Shao J."/>
            <person name="Melnick R.L."/>
            <person name="Pereira G.A.G."/>
            <person name="Bailey B.A."/>
        </authorList>
    </citation>
    <scope>NUCLEOTIDE SEQUENCE [LARGE SCALE GENOMIC DNA]</scope>
    <source>
        <strain evidence="1 2">MCA 2997</strain>
    </source>
</reference>
<gene>
    <name evidence="1" type="ORF">Moror_8317</name>
</gene>
<evidence type="ECO:0000313" key="2">
    <source>
        <dbReference type="Proteomes" id="UP000017559"/>
    </source>
</evidence>
<keyword evidence="2" id="KW-1185">Reference proteome</keyword>
<sequence length="67" mass="7658">MSNSSFHKVGLWSLSSSMLLEMRLQEGTLLAFWAKIPRSLLERLMAEVLSDKNKHHLQKVHSIIIGL</sequence>
<dbReference type="Proteomes" id="UP000017559">
    <property type="component" value="Unassembled WGS sequence"/>
</dbReference>